<name>A0ACB7P7Y4_9PEZI</name>
<evidence type="ECO:0000313" key="2">
    <source>
        <dbReference type="Proteomes" id="UP000724584"/>
    </source>
</evidence>
<gene>
    <name evidence="1" type="ORF">F5144DRAFT_603053</name>
</gene>
<keyword evidence="2" id="KW-1185">Reference proteome</keyword>
<dbReference type="EMBL" id="JAGIZQ010000004">
    <property type="protein sequence ID" value="KAH6632311.1"/>
    <property type="molecule type" value="Genomic_DNA"/>
</dbReference>
<reference evidence="1 2" key="1">
    <citation type="journal article" date="2021" name="Nat. Commun.">
        <title>Genetic determinants of endophytism in the Arabidopsis root mycobiome.</title>
        <authorList>
            <person name="Mesny F."/>
            <person name="Miyauchi S."/>
            <person name="Thiergart T."/>
            <person name="Pickel B."/>
            <person name="Atanasova L."/>
            <person name="Karlsson M."/>
            <person name="Huettel B."/>
            <person name="Barry K.W."/>
            <person name="Haridas S."/>
            <person name="Chen C."/>
            <person name="Bauer D."/>
            <person name="Andreopoulos W."/>
            <person name="Pangilinan J."/>
            <person name="LaButti K."/>
            <person name="Riley R."/>
            <person name="Lipzen A."/>
            <person name="Clum A."/>
            <person name="Drula E."/>
            <person name="Henrissat B."/>
            <person name="Kohler A."/>
            <person name="Grigoriev I.V."/>
            <person name="Martin F.M."/>
            <person name="Hacquard S."/>
        </authorList>
    </citation>
    <scope>NUCLEOTIDE SEQUENCE [LARGE SCALE GENOMIC DNA]</scope>
    <source>
        <strain evidence="1 2">MPI-SDFR-AT-0079</strain>
    </source>
</reference>
<comment type="caution">
    <text evidence="1">The sequence shown here is derived from an EMBL/GenBank/DDBJ whole genome shotgun (WGS) entry which is preliminary data.</text>
</comment>
<organism evidence="1 2">
    <name type="scientific">Chaetomium tenue</name>
    <dbReference type="NCBI Taxonomy" id="1854479"/>
    <lineage>
        <taxon>Eukaryota</taxon>
        <taxon>Fungi</taxon>
        <taxon>Dikarya</taxon>
        <taxon>Ascomycota</taxon>
        <taxon>Pezizomycotina</taxon>
        <taxon>Sordariomycetes</taxon>
        <taxon>Sordariomycetidae</taxon>
        <taxon>Sordariales</taxon>
        <taxon>Chaetomiaceae</taxon>
        <taxon>Chaetomium</taxon>
    </lineage>
</organism>
<proteinExistence type="predicted"/>
<accession>A0ACB7P7Y4</accession>
<sequence>MASQIPQITSQQNGTIRMSPEEKEFASVHACELPSECIRAKHLNGLLRSMFPAGGYNVDVDQDVYKIPQYRKF</sequence>
<dbReference type="Proteomes" id="UP000724584">
    <property type="component" value="Unassembled WGS sequence"/>
</dbReference>
<evidence type="ECO:0000313" key="1">
    <source>
        <dbReference type="EMBL" id="KAH6632311.1"/>
    </source>
</evidence>
<protein>
    <submittedName>
        <fullName evidence="1">Uncharacterized protein</fullName>
    </submittedName>
</protein>